<dbReference type="Gene3D" id="1.10.260.40">
    <property type="entry name" value="lambda repressor-like DNA-binding domains"/>
    <property type="match status" value="1"/>
</dbReference>
<dbReference type="PROSITE" id="PS50943">
    <property type="entry name" value="HTH_CROC1"/>
    <property type="match status" value="1"/>
</dbReference>
<dbReference type="SMART" id="SM00530">
    <property type="entry name" value="HTH_XRE"/>
    <property type="match status" value="1"/>
</dbReference>
<dbReference type="InterPro" id="IPR010982">
    <property type="entry name" value="Lambda_DNA-bd_dom_sf"/>
</dbReference>
<evidence type="ECO:0000259" key="1">
    <source>
        <dbReference type="PROSITE" id="PS50943"/>
    </source>
</evidence>
<dbReference type="Proteomes" id="UP000245137">
    <property type="component" value="Unassembled WGS sequence"/>
</dbReference>
<dbReference type="InterPro" id="IPR039554">
    <property type="entry name" value="HigA2-like_HTH"/>
</dbReference>
<feature type="domain" description="HTH cro/C1-type" evidence="1">
    <location>
        <begin position="27"/>
        <end position="82"/>
    </location>
</feature>
<comment type="caution">
    <text evidence="2">The sequence shown here is derived from an EMBL/GenBank/DDBJ whole genome shotgun (WGS) entry which is preliminary data.</text>
</comment>
<proteinExistence type="predicted"/>
<name>A0A2U1SR61_METSR</name>
<dbReference type="RefSeq" id="WP_108916988.1">
    <property type="nucleotide sequence ID" value="NZ_BGJY01000001.1"/>
</dbReference>
<gene>
    <name evidence="2" type="ORF">C5689_09215</name>
</gene>
<dbReference type="Pfam" id="PF13744">
    <property type="entry name" value="HTH_37"/>
    <property type="match status" value="1"/>
</dbReference>
<evidence type="ECO:0000313" key="3">
    <source>
        <dbReference type="Proteomes" id="UP000245137"/>
    </source>
</evidence>
<reference evidence="2 3" key="1">
    <citation type="journal article" date="2018" name="Appl. Microbiol. Biotechnol.">
        <title>Co-cultivation of the strictly anaerobic methanogen Methanosarcina barkeri with aerobic methanotrophs in an oxygen-limited membrane bioreactor.</title>
        <authorList>
            <person name="In 't Zandt M.H."/>
            <person name="van den Bosch T.J.M."/>
            <person name="Rijkers R."/>
            <person name="van Kessel M.A.H.J."/>
            <person name="Jetten M.S.M."/>
            <person name="Welte C.U."/>
        </authorList>
    </citation>
    <scope>NUCLEOTIDE SEQUENCE [LARGE SCALE GENOMIC DNA]</scope>
    <source>
        <strain evidence="2 3">DSM 17706</strain>
    </source>
</reference>
<dbReference type="OrthoDB" id="9795596at2"/>
<dbReference type="InterPro" id="IPR001387">
    <property type="entry name" value="Cro/C1-type_HTH"/>
</dbReference>
<dbReference type="AlphaFoldDB" id="A0A2U1SR61"/>
<organism evidence="2 3">
    <name type="scientific">Methylosinus sporium</name>
    <dbReference type="NCBI Taxonomy" id="428"/>
    <lineage>
        <taxon>Bacteria</taxon>
        <taxon>Pseudomonadati</taxon>
        <taxon>Pseudomonadota</taxon>
        <taxon>Alphaproteobacteria</taxon>
        <taxon>Hyphomicrobiales</taxon>
        <taxon>Methylocystaceae</taxon>
        <taxon>Methylosinus</taxon>
    </lineage>
</organism>
<evidence type="ECO:0000313" key="2">
    <source>
        <dbReference type="EMBL" id="PWB94107.1"/>
    </source>
</evidence>
<keyword evidence="3" id="KW-1185">Reference proteome</keyword>
<dbReference type="GO" id="GO:0003677">
    <property type="term" value="F:DNA binding"/>
    <property type="evidence" value="ECO:0007669"/>
    <property type="project" value="InterPro"/>
</dbReference>
<dbReference type="SUPFAM" id="SSF47413">
    <property type="entry name" value="lambda repressor-like DNA-binding domains"/>
    <property type="match status" value="1"/>
</dbReference>
<protein>
    <submittedName>
        <fullName evidence="2">XRE family transcriptional regulator</fullName>
    </submittedName>
</protein>
<dbReference type="CDD" id="cd00093">
    <property type="entry name" value="HTH_XRE"/>
    <property type="match status" value="1"/>
</dbReference>
<dbReference type="EMBL" id="PUIV01000011">
    <property type="protein sequence ID" value="PWB94107.1"/>
    <property type="molecule type" value="Genomic_DNA"/>
</dbReference>
<accession>A0A2U1SR61</accession>
<sequence>MRDCPETYETSPCGAENALKAQLIGKIGRLMKERGLKQVEAAGLLGVKQPDVSKMLRGDFRQFSVERLLRFLVALGQDVEIVVKPPNGAEAPALRVARL</sequence>